<dbReference type="InterPro" id="IPR036465">
    <property type="entry name" value="vWFA_dom_sf"/>
</dbReference>
<dbReference type="InterPro" id="IPR002035">
    <property type="entry name" value="VWF_A"/>
</dbReference>
<feature type="domain" description="VWFA" evidence="2">
    <location>
        <begin position="1064"/>
        <end position="1255"/>
    </location>
</feature>
<dbReference type="InterPro" id="IPR001343">
    <property type="entry name" value="Hemolysn_Ca-bd"/>
</dbReference>
<dbReference type="SUPFAM" id="SSF51120">
    <property type="entry name" value="beta-Roll"/>
    <property type="match status" value="1"/>
</dbReference>
<dbReference type="Gene3D" id="3.40.50.410">
    <property type="entry name" value="von Willebrand factor, type A domain"/>
    <property type="match status" value="1"/>
</dbReference>
<dbReference type="GO" id="GO:0005509">
    <property type="term" value="F:calcium ion binding"/>
    <property type="evidence" value="ECO:0007669"/>
    <property type="project" value="InterPro"/>
</dbReference>
<feature type="non-terminal residue" evidence="3">
    <location>
        <position position="1"/>
    </location>
</feature>
<comment type="caution">
    <text evidence="3">The sequence shown here is derived from an EMBL/GenBank/DDBJ whole genome shotgun (WGS) entry which is preliminary data.</text>
</comment>
<sequence>NYEQLDISDTATITVQDTINTTTVTLGDVTVNEGGMVTLTANVNNAPQTDLTLTLSNGQVITILAGQTSGSITFAAPTDDAYLDAGTQTISISNATGGNYESLNTSDTATITVQDTINTTTVTLGDVTVNEGGMVTLIANVNNAPQTDLTLTLSNGQVITILAGQTSGSVTFAAPADDPYIDASTQTISISNAIGGNYESLNTSDTATITVQDTINTTTVTLGDVTVNEGGMVTLTANVNNAPQTDLTLTLSNGQVITILAGQTSGSITFPAPTDDAYVDAGTQTISISNATGGNYESLNTNDTATITVQDTIDTTTVTLGDVIVNEGGMVTLTANVNNAPQTNLTLTLSNGQVITIPAGQTSGSVTFPAPADDAYVDAGTQTISINNATGGNYESLNTSDTAIVTILDTINTTTLNLSGPSVVSEGGSGIYTLTVTNPPATALTVTIVVNHVTTNNADLTATTFNVIIPAHQSSVTFNVNTFSDQLAESNESFTVAIQGTSGGNYENLVVGTGIVTTTIPNDDFAPVAQPDSGSVIEGSILSGTSVLTNDTDANFDALNVSQFAANGSGTGAVSANGTNTITTALGGTVKMNANGTYTYTAPATVNNPGGANVMDSFYYKASDGTNTSSWTQVSINVQDTAPLANPDVNSVAFQGAVSGNVITANDVLGQDATQLHSVTYNNTTYTNFVNGTLTINTANGVLAINQNGSYTYTSTAMVPTTSTSYGGGNSSSLWSGVGVYGYSAGTNPLTSSPNATVSIRNNYGLYISGGGDTDEIDSRIVSGNVRTETVAIDLLTPASSLQVEAREVDSGDNVGWAVYNLDGSNNLVLVGSGVTNATGSGSNGSLTFNITANVPFRYVAFYGVDGNDDFNIWKITANRTDYNYDVPNDVFTYVIRDADGSQSSSTLTIDHGTPNPAATADIASVSEAGLSGGTQAGVASVVAEGNLLTNDANTGDASISSVTFNGVTATPVGGVITIDTPLGLLKVYTQNGGGHSKGDYEYTLQTSSTQGDNVNESFTYRLSHNVTGMTSDGNLTINIADDAPIGQNVSASFVGQSENIGVNLILVLDVSTSMATIESNGMTRLAMAKQALQELIQAGEDLGNVNVKIITFSTKATNSGWFVNDVDGALNYLNNISSDGYTYYDAALQEVIRTHNIAPVPIAANNLLYFLSDGEPTSGHGVNDGSLSYGSYQDVAAWEKFIDDTNIDRAYGVGFGEATLGPLEMVAYPTPAGQGGAFILQTISDLANGFIDQYGNNISSSVISGGSVAEGFVLGADGGYIKSIVVDGITHTYNPSTSPAGSEVLVIETDLGGVLTFNLLTGQYSYNINTNHSIDGQEVIPVTVIDADGDQITKNLTLDIDYTAAGIDANRDTVITNIAQGNVISFDASALLKNDMAINGTTVSAVTNGTGSTVTLNNGIINLTPTALTFSGANFSTNSTTTLINEGSSNNTSATADVINRSAFSSGFTNAGLNHSGYSAGYRGSISSSDQDWFRISLAAGELLWIDVDPRSSSNISNVDVFVYDKAASGNSAGNMITQVFDYTLSNQGTEGAFVAQYSGDYYFQINSTTSANYDVFLTIDNSQADYRNFNYTITHQNPNSTVSDSSIVDVVTQTGNTLTGTEKSEVLVGGNTNDIINANGGDDSLFGGLGNDTLNGGSGKDMLVGGRGNDTMTGGTGKDTFVWKAGDDTGNAIDTITDFTPGQNGDVLDLSNLLTGEHQNAQSLDSYLQVSYNNTTQNTTIAVDADGGATFSATQTIILAGVDLTAGGTLQNTQILTELINNGNIVTDA</sequence>
<keyword evidence="4" id="KW-1185">Reference proteome</keyword>
<dbReference type="InterPro" id="IPR038081">
    <property type="entry name" value="CalX-like_sf"/>
</dbReference>
<dbReference type="EMBL" id="RZGR01000003">
    <property type="protein sequence ID" value="RUQ90719.1"/>
    <property type="molecule type" value="Genomic_DNA"/>
</dbReference>
<dbReference type="PRINTS" id="PR00313">
    <property type="entry name" value="CABNDNGRPT"/>
</dbReference>
<dbReference type="Proteomes" id="UP000288012">
    <property type="component" value="Unassembled WGS sequence"/>
</dbReference>
<accession>A0A433JLR2</accession>
<evidence type="ECO:0000313" key="3">
    <source>
        <dbReference type="EMBL" id="RUQ90719.1"/>
    </source>
</evidence>
<dbReference type="InterPro" id="IPR019960">
    <property type="entry name" value="T1SS_VCA0849"/>
</dbReference>
<dbReference type="SMART" id="SM00409">
    <property type="entry name" value="IG"/>
    <property type="match status" value="3"/>
</dbReference>
<dbReference type="PANTHER" id="PTHR46013">
    <property type="entry name" value="VASCULAR CELL ADHESION MOLECULE 1"/>
    <property type="match status" value="1"/>
</dbReference>
<dbReference type="CDD" id="cd00198">
    <property type="entry name" value="vWFA"/>
    <property type="match status" value="1"/>
</dbReference>
<proteinExistence type="predicted"/>
<dbReference type="InterPro" id="IPR040853">
    <property type="entry name" value="RapA2_cadherin-like"/>
</dbReference>
<dbReference type="Pfam" id="PF17803">
    <property type="entry name" value="Cadherin_4"/>
    <property type="match status" value="1"/>
</dbReference>
<gene>
    <name evidence="3" type="ORF">EKM59_01205</name>
</gene>
<evidence type="ECO:0000256" key="1">
    <source>
        <dbReference type="ARBA" id="ARBA00022837"/>
    </source>
</evidence>
<dbReference type="Gene3D" id="2.60.40.2030">
    <property type="match status" value="1"/>
</dbReference>
<dbReference type="RefSeq" id="WP_127111034.1">
    <property type="nucleotide sequence ID" value="NZ_RZGR01000003.1"/>
</dbReference>
<dbReference type="InterPro" id="IPR046779">
    <property type="entry name" value="LapA_adhesin_dom"/>
</dbReference>
<dbReference type="NCBIfam" id="TIGR03661">
    <property type="entry name" value="T1SS_VCA0849"/>
    <property type="match status" value="1"/>
</dbReference>
<evidence type="ECO:0000313" key="4">
    <source>
        <dbReference type="Proteomes" id="UP000288012"/>
    </source>
</evidence>
<dbReference type="Pfam" id="PF20579">
    <property type="entry name" value="LapA"/>
    <property type="match status" value="4"/>
</dbReference>
<protein>
    <submittedName>
        <fullName evidence="3">Type I secretion C-terminal target domain-containing protein</fullName>
    </submittedName>
</protein>
<dbReference type="InterPro" id="IPR003599">
    <property type="entry name" value="Ig_sub"/>
</dbReference>
<dbReference type="InterPro" id="IPR018511">
    <property type="entry name" value="Hemolysin-typ_Ca-bd_CS"/>
</dbReference>
<dbReference type="SUPFAM" id="SSF53300">
    <property type="entry name" value="vWA-like"/>
    <property type="match status" value="1"/>
</dbReference>
<dbReference type="PROSITE" id="PS00330">
    <property type="entry name" value="HEMOLYSIN_CALCIUM"/>
    <property type="match status" value="2"/>
</dbReference>
<dbReference type="Gene3D" id="2.150.10.10">
    <property type="entry name" value="Serralysin-like metalloprotease, C-terminal"/>
    <property type="match status" value="1"/>
</dbReference>
<name>A0A433JLR2_9GAMM</name>
<dbReference type="InterPro" id="IPR011049">
    <property type="entry name" value="Serralysin-like_metalloprot_C"/>
</dbReference>
<organism evidence="3 4">
    <name type="scientific">Legionella septentrionalis</name>
    <dbReference type="NCBI Taxonomy" id="2498109"/>
    <lineage>
        <taxon>Bacteria</taxon>
        <taxon>Pseudomonadati</taxon>
        <taxon>Pseudomonadota</taxon>
        <taxon>Gammaproteobacteria</taxon>
        <taxon>Legionellales</taxon>
        <taxon>Legionellaceae</taxon>
        <taxon>Legionella</taxon>
    </lineage>
</organism>
<dbReference type="PANTHER" id="PTHR46013:SF4">
    <property type="entry name" value="B-CELL RECEPTOR CD22-RELATED"/>
    <property type="match status" value="1"/>
</dbReference>
<dbReference type="Pfam" id="PF13519">
    <property type="entry name" value="VWA_2"/>
    <property type="match status" value="1"/>
</dbReference>
<dbReference type="PROSITE" id="PS50234">
    <property type="entry name" value="VWFA"/>
    <property type="match status" value="1"/>
</dbReference>
<dbReference type="SMART" id="SM00327">
    <property type="entry name" value="VWA"/>
    <property type="match status" value="1"/>
</dbReference>
<dbReference type="Pfam" id="PF00353">
    <property type="entry name" value="HemolysinCabind"/>
    <property type="match status" value="2"/>
</dbReference>
<evidence type="ECO:0000259" key="2">
    <source>
        <dbReference type="PROSITE" id="PS50234"/>
    </source>
</evidence>
<dbReference type="SUPFAM" id="SSF141072">
    <property type="entry name" value="CalX-like"/>
    <property type="match status" value="1"/>
</dbReference>
<reference evidence="3 4" key="1">
    <citation type="submission" date="2018-12" db="EMBL/GenBank/DDBJ databases">
        <title>Legionella sp,whole genome shotgun sequence.</title>
        <authorList>
            <person name="Wu H."/>
        </authorList>
    </citation>
    <scope>NUCLEOTIDE SEQUENCE [LARGE SCALE GENOMIC DNA]</scope>
    <source>
        <strain evidence="4">km714</strain>
    </source>
</reference>
<keyword evidence="1" id="KW-0106">Calcium</keyword>